<keyword evidence="6" id="KW-1185">Reference proteome</keyword>
<dbReference type="PROSITE" id="PS51294">
    <property type="entry name" value="HTH_MYB"/>
    <property type="match status" value="1"/>
</dbReference>
<name>A0A6P5YLX9_DURZI</name>
<evidence type="ECO:0000256" key="2">
    <source>
        <dbReference type="ARBA" id="ARBA00023015"/>
    </source>
</evidence>
<dbReference type="Proteomes" id="UP000515121">
    <property type="component" value="Unplaced"/>
</dbReference>
<organism evidence="6 7">
    <name type="scientific">Durio zibethinus</name>
    <name type="common">Durian</name>
    <dbReference type="NCBI Taxonomy" id="66656"/>
    <lineage>
        <taxon>Eukaryota</taxon>
        <taxon>Viridiplantae</taxon>
        <taxon>Streptophyta</taxon>
        <taxon>Embryophyta</taxon>
        <taxon>Tracheophyta</taxon>
        <taxon>Spermatophyta</taxon>
        <taxon>Magnoliopsida</taxon>
        <taxon>eudicotyledons</taxon>
        <taxon>Gunneridae</taxon>
        <taxon>Pentapetalae</taxon>
        <taxon>rosids</taxon>
        <taxon>malvids</taxon>
        <taxon>Malvales</taxon>
        <taxon>Malvaceae</taxon>
        <taxon>Helicteroideae</taxon>
        <taxon>Durio</taxon>
    </lineage>
</organism>
<evidence type="ECO:0000256" key="3">
    <source>
        <dbReference type="ARBA" id="ARBA00023163"/>
    </source>
</evidence>
<evidence type="ECO:0000256" key="4">
    <source>
        <dbReference type="ARBA" id="ARBA00023242"/>
    </source>
</evidence>
<evidence type="ECO:0000313" key="7">
    <source>
        <dbReference type="RefSeq" id="XP_022741518.1"/>
    </source>
</evidence>
<dbReference type="Gene3D" id="1.10.10.60">
    <property type="entry name" value="Homeodomain-like"/>
    <property type="match status" value="1"/>
</dbReference>
<feature type="domain" description="HTH myb-type" evidence="5">
    <location>
        <begin position="18"/>
        <end position="78"/>
    </location>
</feature>
<dbReference type="AlphaFoldDB" id="A0A6P5YLX9"/>
<reference evidence="7" key="1">
    <citation type="submission" date="2025-08" db="UniProtKB">
        <authorList>
            <consortium name="RefSeq"/>
        </authorList>
    </citation>
    <scope>IDENTIFICATION</scope>
    <source>
        <tissue evidence="7">Fruit stalk</tissue>
    </source>
</reference>
<dbReference type="PANTHER" id="PTHR31314:SF113">
    <property type="entry name" value="MYB FAMILY TRANSCRIPTION FACTOR MPH1"/>
    <property type="match status" value="1"/>
</dbReference>
<keyword evidence="4" id="KW-0539">Nucleus</keyword>
<dbReference type="InterPro" id="IPR009057">
    <property type="entry name" value="Homeodomain-like_sf"/>
</dbReference>
<proteinExistence type="predicted"/>
<dbReference type="FunFam" id="1.10.10.60:FF:000002">
    <property type="entry name" value="Myb family transcription factor"/>
    <property type="match status" value="1"/>
</dbReference>
<dbReference type="KEGG" id="dzi:111293068"/>
<dbReference type="NCBIfam" id="TIGR01557">
    <property type="entry name" value="myb_SHAQKYF"/>
    <property type="match status" value="1"/>
</dbReference>
<dbReference type="SUPFAM" id="SSF46689">
    <property type="entry name" value="Homeodomain-like"/>
    <property type="match status" value="1"/>
</dbReference>
<comment type="subcellular location">
    <subcellularLocation>
        <location evidence="1">Nucleus</location>
    </subcellularLocation>
</comment>
<evidence type="ECO:0000259" key="5">
    <source>
        <dbReference type="PROSITE" id="PS51294"/>
    </source>
</evidence>
<sequence length="237" mass="27048">MAKTNTGKGGTGVRQYNKSELPRLRWTPQLHQHFVHAVDRLGGKNKATPKQILQMMSVKGLSISHIKSHLQMYRSWKDSKNMDMFVPVRHLRFRRSPCLKHNAALFTSNRALSKRVVENEHKEWECEGGNFSKESNHSLLQMEEAANLFQHQQQDLQPAKRLKDEGIIGGLAEVCELSLSFSTPSPAVTIKESEDEKGYFYPLIDDLISHPTFIRTSKISNNNYINLDLTISTSFPN</sequence>
<keyword evidence="3" id="KW-0804">Transcription</keyword>
<dbReference type="InterPro" id="IPR006447">
    <property type="entry name" value="Myb_dom_plants"/>
</dbReference>
<protein>
    <submittedName>
        <fullName evidence="7">Myb family transcription factor PHL13-like</fullName>
    </submittedName>
</protein>
<dbReference type="OrthoDB" id="551907at2759"/>
<dbReference type="GO" id="GO:0003677">
    <property type="term" value="F:DNA binding"/>
    <property type="evidence" value="ECO:0007669"/>
    <property type="project" value="InterPro"/>
</dbReference>
<evidence type="ECO:0000256" key="1">
    <source>
        <dbReference type="ARBA" id="ARBA00004123"/>
    </source>
</evidence>
<dbReference type="GeneID" id="111293068"/>
<dbReference type="Pfam" id="PF00249">
    <property type="entry name" value="Myb_DNA-binding"/>
    <property type="match status" value="1"/>
</dbReference>
<dbReference type="GO" id="GO:0003700">
    <property type="term" value="F:DNA-binding transcription factor activity"/>
    <property type="evidence" value="ECO:0007669"/>
    <property type="project" value="InterPro"/>
</dbReference>
<keyword evidence="2" id="KW-0805">Transcription regulation</keyword>
<dbReference type="RefSeq" id="XP_022741518.1">
    <property type="nucleotide sequence ID" value="XM_022885783.1"/>
</dbReference>
<dbReference type="InterPro" id="IPR017930">
    <property type="entry name" value="Myb_dom"/>
</dbReference>
<dbReference type="PANTHER" id="PTHR31314">
    <property type="entry name" value="MYB FAMILY TRANSCRIPTION FACTOR PHL7-LIKE"/>
    <property type="match status" value="1"/>
</dbReference>
<dbReference type="GO" id="GO:0005634">
    <property type="term" value="C:nucleus"/>
    <property type="evidence" value="ECO:0007669"/>
    <property type="project" value="UniProtKB-SubCell"/>
</dbReference>
<accession>A0A6P5YLX9</accession>
<dbReference type="InterPro" id="IPR046955">
    <property type="entry name" value="PHR1-like"/>
</dbReference>
<evidence type="ECO:0000313" key="6">
    <source>
        <dbReference type="Proteomes" id="UP000515121"/>
    </source>
</evidence>
<gene>
    <name evidence="7" type="primary">LOC111293068</name>
</gene>
<dbReference type="InterPro" id="IPR001005">
    <property type="entry name" value="SANT/Myb"/>
</dbReference>